<evidence type="ECO:0000313" key="2">
    <source>
        <dbReference type="EMBL" id="GIH03699.1"/>
    </source>
</evidence>
<feature type="transmembrane region" description="Helical" evidence="1">
    <location>
        <begin position="6"/>
        <end position="24"/>
    </location>
</feature>
<dbReference type="Proteomes" id="UP000612899">
    <property type="component" value="Unassembled WGS sequence"/>
</dbReference>
<proteinExistence type="predicted"/>
<dbReference type="EMBL" id="BONY01000009">
    <property type="protein sequence ID" value="GIH03699.1"/>
    <property type="molecule type" value="Genomic_DNA"/>
</dbReference>
<organism evidence="2 3">
    <name type="scientific">Rhizocola hellebori</name>
    <dbReference type="NCBI Taxonomy" id="1392758"/>
    <lineage>
        <taxon>Bacteria</taxon>
        <taxon>Bacillati</taxon>
        <taxon>Actinomycetota</taxon>
        <taxon>Actinomycetes</taxon>
        <taxon>Micromonosporales</taxon>
        <taxon>Micromonosporaceae</taxon>
        <taxon>Rhizocola</taxon>
    </lineage>
</organism>
<keyword evidence="1" id="KW-1133">Transmembrane helix</keyword>
<sequence>MSVPVQIIFSAVWLVAYLLMSLRYQRVWDARMRGALGRRLNTRVGWSKVDISEAALTDDSDAPVMAWHADSDGPLLRQLGQGLLVRAAYLAVIVLLGAVPPLALIGLQVLLGFHGLVVLASLVPVIAIFSLFWVGTYRQAE</sequence>
<gene>
    <name evidence="2" type="ORF">Rhe02_17660</name>
</gene>
<dbReference type="AlphaFoldDB" id="A0A8J3VDM7"/>
<keyword evidence="1" id="KW-0472">Membrane</keyword>
<feature type="transmembrane region" description="Helical" evidence="1">
    <location>
        <begin position="113"/>
        <end position="134"/>
    </location>
</feature>
<keyword evidence="3" id="KW-1185">Reference proteome</keyword>
<protein>
    <submittedName>
        <fullName evidence="2">Uncharacterized protein</fullName>
    </submittedName>
</protein>
<feature type="transmembrane region" description="Helical" evidence="1">
    <location>
        <begin position="87"/>
        <end position="107"/>
    </location>
</feature>
<name>A0A8J3VDM7_9ACTN</name>
<comment type="caution">
    <text evidence="2">The sequence shown here is derived from an EMBL/GenBank/DDBJ whole genome shotgun (WGS) entry which is preliminary data.</text>
</comment>
<accession>A0A8J3VDM7</accession>
<evidence type="ECO:0000313" key="3">
    <source>
        <dbReference type="Proteomes" id="UP000612899"/>
    </source>
</evidence>
<reference evidence="2" key="1">
    <citation type="submission" date="2021-01" db="EMBL/GenBank/DDBJ databases">
        <title>Whole genome shotgun sequence of Rhizocola hellebori NBRC 109834.</title>
        <authorList>
            <person name="Komaki H."/>
            <person name="Tamura T."/>
        </authorList>
    </citation>
    <scope>NUCLEOTIDE SEQUENCE</scope>
    <source>
        <strain evidence="2">NBRC 109834</strain>
    </source>
</reference>
<keyword evidence="1" id="KW-0812">Transmembrane</keyword>
<evidence type="ECO:0000256" key="1">
    <source>
        <dbReference type="SAM" id="Phobius"/>
    </source>
</evidence>